<sequence length="130" mass="15389">MYGPLNRNQVIQPRMLHEREPQSLDRLVQELYSVEDFGLRTSNIELDSDDNYQFRKIVEDTTKKISEELIVLARIPMMMSPDEVQRSKSAAQPRTVTWPNVTDTNATRRILYSKEVRRFVNHISERIRHC</sequence>
<dbReference type="Proteomes" id="UP000606786">
    <property type="component" value="Unassembled WGS sequence"/>
</dbReference>
<reference evidence="1" key="1">
    <citation type="submission" date="2020-11" db="EMBL/GenBank/DDBJ databases">
        <authorList>
            <person name="Whitehead M."/>
        </authorList>
    </citation>
    <scope>NUCLEOTIDE SEQUENCE</scope>
    <source>
        <strain evidence="1">EGII</strain>
    </source>
</reference>
<keyword evidence="2" id="KW-1185">Reference proteome</keyword>
<proteinExistence type="predicted"/>
<evidence type="ECO:0000313" key="1">
    <source>
        <dbReference type="EMBL" id="CAD7001715.1"/>
    </source>
</evidence>
<comment type="caution">
    <text evidence="1">The sequence shown here is derived from an EMBL/GenBank/DDBJ whole genome shotgun (WGS) entry which is preliminary data.</text>
</comment>
<accession>A0A811UUQ8</accession>
<protein>
    <submittedName>
        <fullName evidence="1">(Mediterranean fruit fly) hypothetical protein</fullName>
    </submittedName>
</protein>
<dbReference type="AlphaFoldDB" id="A0A811UUQ8"/>
<gene>
    <name evidence="1" type="ORF">CCAP1982_LOCUS10205</name>
</gene>
<organism evidence="1 2">
    <name type="scientific">Ceratitis capitata</name>
    <name type="common">Mediterranean fruit fly</name>
    <name type="synonym">Tephritis capitata</name>
    <dbReference type="NCBI Taxonomy" id="7213"/>
    <lineage>
        <taxon>Eukaryota</taxon>
        <taxon>Metazoa</taxon>
        <taxon>Ecdysozoa</taxon>
        <taxon>Arthropoda</taxon>
        <taxon>Hexapoda</taxon>
        <taxon>Insecta</taxon>
        <taxon>Pterygota</taxon>
        <taxon>Neoptera</taxon>
        <taxon>Endopterygota</taxon>
        <taxon>Diptera</taxon>
        <taxon>Brachycera</taxon>
        <taxon>Muscomorpha</taxon>
        <taxon>Tephritoidea</taxon>
        <taxon>Tephritidae</taxon>
        <taxon>Ceratitis</taxon>
        <taxon>Ceratitis</taxon>
    </lineage>
</organism>
<dbReference type="EMBL" id="CAJHJT010000023">
    <property type="protein sequence ID" value="CAD7001715.1"/>
    <property type="molecule type" value="Genomic_DNA"/>
</dbReference>
<evidence type="ECO:0000313" key="2">
    <source>
        <dbReference type="Proteomes" id="UP000606786"/>
    </source>
</evidence>
<name>A0A811UUQ8_CERCA</name>